<organism evidence="1 2">
    <name type="scientific">Strongyloides papillosus</name>
    <name type="common">Intestinal threadworm</name>
    <dbReference type="NCBI Taxonomy" id="174720"/>
    <lineage>
        <taxon>Eukaryota</taxon>
        <taxon>Metazoa</taxon>
        <taxon>Ecdysozoa</taxon>
        <taxon>Nematoda</taxon>
        <taxon>Chromadorea</taxon>
        <taxon>Rhabditida</taxon>
        <taxon>Tylenchina</taxon>
        <taxon>Panagrolaimomorpha</taxon>
        <taxon>Strongyloidoidea</taxon>
        <taxon>Strongyloididae</taxon>
        <taxon>Strongyloides</taxon>
    </lineage>
</organism>
<reference evidence="2" key="1">
    <citation type="submission" date="2017-02" db="UniProtKB">
        <authorList>
            <consortium name="WormBaseParasite"/>
        </authorList>
    </citation>
    <scope>IDENTIFICATION</scope>
</reference>
<dbReference type="STRING" id="174720.A0A0N5CFM6"/>
<keyword evidence="1" id="KW-1185">Reference proteome</keyword>
<protein>
    <submittedName>
        <fullName evidence="2">Acetyltransferase</fullName>
    </submittedName>
</protein>
<dbReference type="Proteomes" id="UP000046392">
    <property type="component" value="Unplaced"/>
</dbReference>
<proteinExistence type="predicted"/>
<name>A0A0N5CFM6_STREA</name>
<sequence length="92" mass="10444">MNLHPEYVSPHDDVNNSEILVIYDIPVDEIVGLVKIKECTPKFWQDIHDYYLTGNKIKNPDSLINRAVPTLYYAEKDISNCGNLTGKLLIPG</sequence>
<evidence type="ECO:0000313" key="2">
    <source>
        <dbReference type="WBParaSite" id="SPAL_0001666200.1"/>
    </source>
</evidence>
<evidence type="ECO:0000313" key="1">
    <source>
        <dbReference type="Proteomes" id="UP000046392"/>
    </source>
</evidence>
<dbReference type="AlphaFoldDB" id="A0A0N5CFM6"/>
<accession>A0A0N5CFM6</accession>
<dbReference type="WBParaSite" id="SPAL_0001666200.1">
    <property type="protein sequence ID" value="SPAL_0001666200.1"/>
    <property type="gene ID" value="SPAL_0001666200"/>
</dbReference>